<reference evidence="7" key="1">
    <citation type="submission" date="2020-05" db="EMBL/GenBank/DDBJ databases">
        <authorList>
            <person name="Chiriac C."/>
            <person name="Salcher M."/>
            <person name="Ghai R."/>
            <person name="Kavagutti S V."/>
        </authorList>
    </citation>
    <scope>NUCLEOTIDE SEQUENCE</scope>
</reference>
<dbReference type="EMBL" id="LR797813">
    <property type="protein sequence ID" value="CAB4240574.1"/>
    <property type="molecule type" value="Genomic_DNA"/>
</dbReference>
<dbReference type="Gene3D" id="3.30.1620.10">
    <property type="entry name" value="b-12 dependent (class ii) ribonucleotide reductase, Chain A, Domain 2"/>
    <property type="match status" value="1"/>
</dbReference>
<feature type="domain" description="Ribonucleotide reductase large subunit C-terminal" evidence="5">
    <location>
        <begin position="439"/>
        <end position="580"/>
    </location>
</feature>
<evidence type="ECO:0000313" key="7">
    <source>
        <dbReference type="EMBL" id="CAB4240574.1"/>
    </source>
</evidence>
<dbReference type="InterPro" id="IPR054158">
    <property type="entry name" value="RNR-II_ins_dom"/>
</dbReference>
<keyword evidence="3" id="KW-0560">Oxidoreductase</keyword>
<evidence type="ECO:0000259" key="6">
    <source>
        <dbReference type="Pfam" id="PF21995"/>
    </source>
</evidence>
<evidence type="ECO:0000256" key="2">
    <source>
        <dbReference type="ARBA" id="ARBA00022628"/>
    </source>
</evidence>
<name>A0A6J5TAR5_9CAUD</name>
<dbReference type="Gene3D" id="3.90.1390.10">
    <property type="entry name" value="b-12 dependent (class ii) ribonucleotide reductase, chain A, domain 3"/>
    <property type="match status" value="1"/>
</dbReference>
<keyword evidence="4" id="KW-0170">Cobalt</keyword>
<proteinExistence type="predicted"/>
<sequence length="635" mass="70967">MTTTPWSSVGYLTYKRTYARRLDENNINSATEEFPDTVERVLKATESQLNCGFSLNETERLRGYLLGLKGSVAGRFWWQLGTETVNQLGLSSLQNCAFRVVDKPVEPFTWAMDMLMLGSGVGYNIQQDNVKKLPPVNLNFKAPSRINDAGADFVVPDSREGWVALLGKTLKAAFLAHSSGKQTFTYSTQLIRSKGAPIKGFGGTASGPEDLVWGIQQISTILEKRVGKQIRPIDALDIMNIIGAVVVAGNVRRSAQIAIGDADDVEYLLAKRWDLGNIPSWRAMSNNSVVCHDIGDLHDFFWDGYEGKGEPYGLINLKLSRKVGRLAETQYPDPKVQGYNPCAEQSLADGETCCLAEIFLPNIESKAELLDVAKLLYRVNKHSLALPCHQKITETIVHENMRMGIGVTGVLQSTEEQKSWLSEVYTDLRTYDNEYSDAHGFNRSIKLTTVKPSGTLSLLPGVTPGCHPAYARHMIRRIRISSDHGLVQVCKDHGYHVEYQQNFDGTEDRSTVVVSFPFRHPDHAVLAKDVTAIQQLETVKWLQEVWSDNSVSCTVYYRKEELPEIKKYLKKNYKQNHKSLSFLLHNEHGFKQAPLEEITEEQYNALVANTTIISALAEANIGLEDDCESGVCPVR</sequence>
<evidence type="ECO:0000256" key="4">
    <source>
        <dbReference type="ARBA" id="ARBA00023285"/>
    </source>
</evidence>
<evidence type="ECO:0000256" key="1">
    <source>
        <dbReference type="ARBA" id="ARBA00001922"/>
    </source>
</evidence>
<accession>A0A6J5TAR5</accession>
<dbReference type="SUPFAM" id="SSF51998">
    <property type="entry name" value="PFL-like glycyl radical enzymes"/>
    <property type="match status" value="1"/>
</dbReference>
<dbReference type="GO" id="GO:0004748">
    <property type="term" value="F:ribonucleoside-diphosphate reductase activity, thioredoxin disulfide as acceptor"/>
    <property type="evidence" value="ECO:0007669"/>
    <property type="project" value="TreeGrafter"/>
</dbReference>
<protein>
    <submittedName>
        <fullName evidence="7">RTPR, ribonucleoside-triphosphate reductase, adenosylcobalamin-dependent</fullName>
    </submittedName>
</protein>
<dbReference type="PANTHER" id="PTHR43371:SF1">
    <property type="entry name" value="RIBONUCLEOSIDE-DIPHOSPHATE REDUCTASE"/>
    <property type="match status" value="1"/>
</dbReference>
<dbReference type="InterPro" id="IPR000788">
    <property type="entry name" value="RNR_lg_C"/>
</dbReference>
<evidence type="ECO:0000259" key="5">
    <source>
        <dbReference type="Pfam" id="PF02867"/>
    </source>
</evidence>
<dbReference type="Pfam" id="PF02867">
    <property type="entry name" value="Ribonuc_red_lgC"/>
    <property type="match status" value="1"/>
</dbReference>
<feature type="domain" description="B12-dependent ribonucleotide reductase insertion" evidence="6">
    <location>
        <begin position="152"/>
        <end position="222"/>
    </location>
</feature>
<dbReference type="GO" id="GO:0031419">
    <property type="term" value="F:cobalamin binding"/>
    <property type="evidence" value="ECO:0007669"/>
    <property type="project" value="UniProtKB-KW"/>
</dbReference>
<keyword evidence="2" id="KW-0846">Cobalamin</keyword>
<dbReference type="PANTHER" id="PTHR43371">
    <property type="entry name" value="VITAMIN B12-DEPENDENT RIBONUCLEOTIDE REDUCTASE"/>
    <property type="match status" value="1"/>
</dbReference>
<dbReference type="InterPro" id="IPR050862">
    <property type="entry name" value="RdRp_reductase_class-2"/>
</dbReference>
<organism evidence="7">
    <name type="scientific">uncultured Caudovirales phage</name>
    <dbReference type="NCBI Taxonomy" id="2100421"/>
    <lineage>
        <taxon>Viruses</taxon>
        <taxon>Duplodnaviria</taxon>
        <taxon>Heunggongvirae</taxon>
        <taxon>Uroviricota</taxon>
        <taxon>Caudoviricetes</taxon>
        <taxon>Peduoviridae</taxon>
        <taxon>Maltschvirus</taxon>
        <taxon>Maltschvirus maltsch</taxon>
    </lineage>
</organism>
<comment type="cofactor">
    <cofactor evidence="1">
        <name>adenosylcob(III)alamin</name>
        <dbReference type="ChEBI" id="CHEBI:18408"/>
    </cofactor>
</comment>
<evidence type="ECO:0000256" key="3">
    <source>
        <dbReference type="ARBA" id="ARBA00023002"/>
    </source>
</evidence>
<gene>
    <name evidence="7" type="ORF">UFOVP39_10</name>
</gene>
<dbReference type="Gene3D" id="3.20.70.20">
    <property type="match status" value="1"/>
</dbReference>
<dbReference type="Pfam" id="PF21995">
    <property type="entry name" value="RNR-II_ins_dom"/>
    <property type="match status" value="1"/>
</dbReference>